<evidence type="ECO:0000313" key="4">
    <source>
        <dbReference type="Proteomes" id="UP000556026"/>
    </source>
</evidence>
<evidence type="ECO:0000259" key="2">
    <source>
        <dbReference type="Pfam" id="PF07589"/>
    </source>
</evidence>
<name>A0A6V8MCY9_9BACT</name>
<dbReference type="InterPro" id="IPR013424">
    <property type="entry name" value="Ice-binding_C"/>
</dbReference>
<dbReference type="EMBL" id="BLXX01000001">
    <property type="protein sequence ID" value="GFO57764.1"/>
    <property type="molecule type" value="Genomic_DNA"/>
</dbReference>
<organism evidence="3 4">
    <name type="scientific">Geomonas silvestris</name>
    <dbReference type="NCBI Taxonomy" id="2740184"/>
    <lineage>
        <taxon>Bacteria</taxon>
        <taxon>Pseudomonadati</taxon>
        <taxon>Thermodesulfobacteriota</taxon>
        <taxon>Desulfuromonadia</taxon>
        <taxon>Geobacterales</taxon>
        <taxon>Geobacteraceae</taxon>
        <taxon>Geomonas</taxon>
    </lineage>
</organism>
<evidence type="ECO:0000256" key="1">
    <source>
        <dbReference type="SAM" id="Phobius"/>
    </source>
</evidence>
<keyword evidence="4" id="KW-1185">Reference proteome</keyword>
<reference evidence="4" key="1">
    <citation type="submission" date="2020-06" db="EMBL/GenBank/DDBJ databases">
        <title>Draft genomic sequence of Geomonas sp. Red330.</title>
        <authorList>
            <person name="Itoh H."/>
            <person name="Zhenxing X."/>
            <person name="Ushijima N."/>
            <person name="Masuda Y."/>
            <person name="Shiratori Y."/>
            <person name="Senoo K."/>
        </authorList>
    </citation>
    <scope>NUCLEOTIDE SEQUENCE [LARGE SCALE GENOMIC DNA]</scope>
    <source>
        <strain evidence="4">Red330</strain>
    </source>
</reference>
<feature type="transmembrane region" description="Helical" evidence="1">
    <location>
        <begin position="72"/>
        <end position="88"/>
    </location>
</feature>
<feature type="domain" description="Ice-binding protein C-terminal" evidence="2">
    <location>
        <begin position="68"/>
        <end position="90"/>
    </location>
</feature>
<accession>A0A6V8MCY9</accession>
<proteinExistence type="predicted"/>
<evidence type="ECO:0000313" key="3">
    <source>
        <dbReference type="EMBL" id="GFO57764.1"/>
    </source>
</evidence>
<comment type="caution">
    <text evidence="3">The sequence shown here is derived from an EMBL/GenBank/DDBJ whole genome shotgun (WGS) entry which is preliminary data.</text>
</comment>
<protein>
    <recommendedName>
        <fullName evidence="2">Ice-binding protein C-terminal domain-containing protein</fullName>
    </recommendedName>
</protein>
<gene>
    <name evidence="3" type="ORF">GMST_00890</name>
</gene>
<sequence length="97" mass="11173">MYQPYVLSFDQTGNTKSDMGWITNSFEFMAQYETTRIIFDDVTNILTNLREAWGAALDNVTVQRVPEPVPEPATFALFGAGFLGLFFTRRTERRPKR</sequence>
<keyword evidence="1" id="KW-1133">Transmembrane helix</keyword>
<dbReference type="Pfam" id="PF07589">
    <property type="entry name" value="PEP-CTERM"/>
    <property type="match status" value="1"/>
</dbReference>
<dbReference type="AlphaFoldDB" id="A0A6V8MCY9"/>
<dbReference type="NCBIfam" id="TIGR02595">
    <property type="entry name" value="PEP_CTERM"/>
    <property type="match status" value="1"/>
</dbReference>
<keyword evidence="1" id="KW-0812">Transmembrane</keyword>
<keyword evidence="1" id="KW-0472">Membrane</keyword>
<dbReference type="Proteomes" id="UP000556026">
    <property type="component" value="Unassembled WGS sequence"/>
</dbReference>
<dbReference type="RefSeq" id="WP_183352587.1">
    <property type="nucleotide sequence ID" value="NZ_BLXX01000001.1"/>
</dbReference>